<protein>
    <submittedName>
        <fullName evidence="1">Predicted membrane protein (DUF2207)</fullName>
    </submittedName>
</protein>
<dbReference type="EMBL" id="CZAF01000012">
    <property type="protein sequence ID" value="CUP48326.1"/>
    <property type="molecule type" value="Genomic_DNA"/>
</dbReference>
<dbReference type="AlphaFoldDB" id="A0A174NL36"/>
<evidence type="ECO:0000313" key="2">
    <source>
        <dbReference type="Proteomes" id="UP000095614"/>
    </source>
</evidence>
<organism evidence="1 2">
    <name type="scientific">Bacteroides uniformis</name>
    <dbReference type="NCBI Taxonomy" id="820"/>
    <lineage>
        <taxon>Bacteria</taxon>
        <taxon>Pseudomonadati</taxon>
        <taxon>Bacteroidota</taxon>
        <taxon>Bacteroidia</taxon>
        <taxon>Bacteroidales</taxon>
        <taxon>Bacteroidaceae</taxon>
        <taxon>Bacteroides</taxon>
    </lineage>
</organism>
<accession>A0A174NL36</accession>
<sequence>MKTFLFDTFNKYKRFSESLDVETILCNKTWFVFNSSGEREIYIFQENGKLKISLNGKVTHATWEYIPANKSLIISGNEQSYMVHAVYVDNILFTLQIDGTKEYAFLIDENNKQNFQPQSYNDIKQYFQIREQEFERLESERLSVQEREEKKVQEKRIETELRHRAEDIAYPDLYFVIWGIISVILGIIIAIISFSDFLELIFNTVISSGLIFILGGLIIYLIGNKRAKRWKKKHPNDPVNQYL</sequence>
<evidence type="ECO:0000313" key="1">
    <source>
        <dbReference type="EMBL" id="CUP48326.1"/>
    </source>
</evidence>
<dbReference type="Proteomes" id="UP000095614">
    <property type="component" value="Unassembled WGS sequence"/>
</dbReference>
<gene>
    <name evidence="1" type="ORF">ERS852462_03750</name>
</gene>
<dbReference type="RefSeq" id="WP_057098140.1">
    <property type="nucleotide sequence ID" value="NZ_CZAF01000012.1"/>
</dbReference>
<dbReference type="OrthoDB" id="1424919at2"/>
<reference evidence="1 2" key="1">
    <citation type="submission" date="2015-09" db="EMBL/GenBank/DDBJ databases">
        <authorList>
            <consortium name="Pathogen Informatics"/>
        </authorList>
    </citation>
    <scope>NUCLEOTIDE SEQUENCE [LARGE SCALE GENOMIC DNA]</scope>
    <source>
        <strain evidence="1 2">2789STDY5834847</strain>
    </source>
</reference>
<name>A0A174NL36_BACUN</name>
<proteinExistence type="predicted"/>